<evidence type="ECO:0000259" key="5">
    <source>
        <dbReference type="Pfam" id="PF02525"/>
    </source>
</evidence>
<evidence type="ECO:0000256" key="3">
    <source>
        <dbReference type="ARBA" id="ARBA00022827"/>
    </source>
</evidence>
<gene>
    <name evidence="6" type="ORF">HLI_10450</name>
</gene>
<dbReference type="KEGG" id="hli:HLI_10450"/>
<protein>
    <submittedName>
        <fullName evidence="6">Flavodoxin</fullName>
    </submittedName>
</protein>
<comment type="similarity">
    <text evidence="4">Belongs to the oxidoreductase MdaB family.</text>
</comment>
<dbReference type="Gene3D" id="3.40.50.360">
    <property type="match status" value="1"/>
</dbReference>
<dbReference type="Pfam" id="PF02525">
    <property type="entry name" value="Flavodoxin_2"/>
    <property type="match status" value="1"/>
</dbReference>
<reference evidence="6 7" key="1">
    <citation type="submission" date="2018-01" db="EMBL/GenBank/DDBJ databases">
        <title>The whole genome sequencing and assembly of Halobacillus litoralis ERB031 strain.</title>
        <authorList>
            <person name="Lee S.-J."/>
            <person name="Park M.-K."/>
            <person name="Kim J.-Y."/>
            <person name="Lee Y.-J."/>
            <person name="Yi H."/>
            <person name="Bahn Y.-S."/>
            <person name="Kim J.F."/>
            <person name="Lee D.-W."/>
        </authorList>
    </citation>
    <scope>NUCLEOTIDE SEQUENCE [LARGE SCALE GENOMIC DNA]</scope>
    <source>
        <strain evidence="6 7">ERB 031</strain>
    </source>
</reference>
<evidence type="ECO:0000256" key="2">
    <source>
        <dbReference type="ARBA" id="ARBA00022630"/>
    </source>
</evidence>
<dbReference type="OrthoDB" id="9798454at2"/>
<organism evidence="6 7">
    <name type="scientific">Halobacillus litoralis</name>
    <dbReference type="NCBI Taxonomy" id="45668"/>
    <lineage>
        <taxon>Bacteria</taxon>
        <taxon>Bacillati</taxon>
        <taxon>Bacillota</taxon>
        <taxon>Bacilli</taxon>
        <taxon>Bacillales</taxon>
        <taxon>Bacillaceae</taxon>
        <taxon>Halobacillus</taxon>
    </lineage>
</organism>
<dbReference type="Proteomes" id="UP000287756">
    <property type="component" value="Chromosome"/>
</dbReference>
<keyword evidence="2" id="KW-0285">Flavoprotein</keyword>
<accession>A0A410MD12</accession>
<name>A0A410MD12_9BACI</name>
<evidence type="ECO:0000313" key="7">
    <source>
        <dbReference type="Proteomes" id="UP000287756"/>
    </source>
</evidence>
<dbReference type="PANTHER" id="PTHR46305:SF3">
    <property type="entry name" value="NADPH:QUINONE OXIDOREDUCTASE MDAB"/>
    <property type="match status" value="1"/>
</dbReference>
<dbReference type="EMBL" id="CP026118">
    <property type="protein sequence ID" value="QAS52609.1"/>
    <property type="molecule type" value="Genomic_DNA"/>
</dbReference>
<evidence type="ECO:0000256" key="1">
    <source>
        <dbReference type="ARBA" id="ARBA00001974"/>
    </source>
</evidence>
<evidence type="ECO:0000256" key="4">
    <source>
        <dbReference type="ARBA" id="ARBA00037981"/>
    </source>
</evidence>
<dbReference type="PANTHER" id="PTHR46305">
    <property type="match status" value="1"/>
</dbReference>
<comment type="cofactor">
    <cofactor evidence="1">
        <name>FAD</name>
        <dbReference type="ChEBI" id="CHEBI:57692"/>
    </cofactor>
</comment>
<sequence>MENILVLNGHEYYPHSKGRLNDELFQTIVEMLRPQLCVKTSVLQERFDVKDEQEKVLWADTIIYQTPVYNYSVPALFKKYIDMTHEYGVYFSGNAEAYGIGGGKLTDKKYMLSTTWNAPAHAFENPDLFFEGKSVDDILFHIHLSHKYAGLIPLETFACFDVKKNPDVTGYINNLRMHLKEQLNLN</sequence>
<keyword evidence="3" id="KW-0274">FAD</keyword>
<dbReference type="RefSeq" id="WP_128524897.1">
    <property type="nucleotide sequence ID" value="NZ_CANLVY010000009.1"/>
</dbReference>
<dbReference type="InterPro" id="IPR003680">
    <property type="entry name" value="Flavodoxin_fold"/>
</dbReference>
<dbReference type="SUPFAM" id="SSF52218">
    <property type="entry name" value="Flavoproteins"/>
    <property type="match status" value="1"/>
</dbReference>
<dbReference type="InterPro" id="IPR029039">
    <property type="entry name" value="Flavoprotein-like_sf"/>
</dbReference>
<proteinExistence type="inferred from homology"/>
<feature type="domain" description="Flavodoxin-like fold" evidence="5">
    <location>
        <begin position="3"/>
        <end position="167"/>
    </location>
</feature>
<evidence type="ECO:0000313" key="6">
    <source>
        <dbReference type="EMBL" id="QAS52609.1"/>
    </source>
</evidence>
<dbReference type="InterPro" id="IPR052397">
    <property type="entry name" value="NADPH-QR_MdaB"/>
</dbReference>
<dbReference type="AlphaFoldDB" id="A0A410MD12"/>